<evidence type="ECO:0000313" key="2">
    <source>
        <dbReference type="EMBL" id="SFI23979.1"/>
    </source>
</evidence>
<dbReference type="Proteomes" id="UP000183018">
    <property type="component" value="Unassembled WGS sequence"/>
</dbReference>
<reference evidence="3" key="1">
    <citation type="submission" date="2016-10" db="EMBL/GenBank/DDBJ databases">
        <authorList>
            <person name="Varghese N."/>
            <person name="Submissions S."/>
        </authorList>
    </citation>
    <scope>NUCLEOTIDE SEQUENCE [LARGE SCALE GENOMIC DNA]</scope>
    <source>
        <strain evidence="3">LMG 22563</strain>
    </source>
</reference>
<name>A0A1I3GKL5_9GAMM</name>
<dbReference type="InterPro" id="IPR036511">
    <property type="entry name" value="TGT-like_sf"/>
</dbReference>
<dbReference type="EMBL" id="FORC01000001">
    <property type="protein sequence ID" value="SFI23979.1"/>
    <property type="molecule type" value="Genomic_DNA"/>
</dbReference>
<dbReference type="Gene3D" id="3.20.20.105">
    <property type="entry name" value="Queuine tRNA-ribosyltransferase-like"/>
    <property type="match status" value="1"/>
</dbReference>
<dbReference type="Pfam" id="PF01702">
    <property type="entry name" value="TGT"/>
    <property type="match status" value="1"/>
</dbReference>
<dbReference type="RefSeq" id="WP_074879758.1">
    <property type="nucleotide sequence ID" value="NZ_FORC01000001.1"/>
</dbReference>
<sequence>MKFLYADTQDYVDPEYDFLNDRNAPGRKRYWDDQYAHEMMSPAPYDGLLVSMSAVRPAAGVSNSKVRYSTAEQQRFLREGARKFLRLSEQKFKDTMVMGDCGAFAYVEHPIPAYAPAEVVDFYADGGFTHGCSPDHIIFNCDSSNPPAEDQDDDIIYRYNVTLDNAKEFLRLTNEAGRPFEPLGAVQGWSPKSMAAAAKSLEDMGYRYLAIGGLVPLKVEQIHEVLKELRATIKAETNIHLLGFAKAERIHEFTNYGITSFDSTSPLIRAFKDAKSNYYLENTTSKLDYYTAIRIPQAIENPKLLQGIKRGILSAEALQEKEAIALKTLRHYDKGLADYEATISALTDYLRLTLSGSISSTEELEKEVAKSIRLITPTLIDKPWKKCQCSICQSAGVETIIFRASNRNKRRGFHNLGVYHRHLQRTLEKARNDLSI</sequence>
<protein>
    <submittedName>
        <fullName evidence="2">tRNA-guanine family transglycosylase</fullName>
    </submittedName>
</protein>
<dbReference type="STRING" id="289370.SAMN05216602_0168"/>
<dbReference type="AlphaFoldDB" id="A0A1I3GKL5"/>
<dbReference type="OrthoDB" id="233198at2"/>
<organism evidence="2 3">
    <name type="scientific">Phytopseudomonas argentinensis</name>
    <dbReference type="NCBI Taxonomy" id="289370"/>
    <lineage>
        <taxon>Bacteria</taxon>
        <taxon>Pseudomonadati</taxon>
        <taxon>Pseudomonadota</taxon>
        <taxon>Gammaproteobacteria</taxon>
        <taxon>Pseudomonadales</taxon>
        <taxon>Pseudomonadaceae</taxon>
        <taxon>Phytopseudomonas</taxon>
    </lineage>
</organism>
<dbReference type="SUPFAM" id="SSF51713">
    <property type="entry name" value="tRNA-guanine transglycosylase"/>
    <property type="match status" value="1"/>
</dbReference>
<gene>
    <name evidence="2" type="ORF">SAMN05216602_0168</name>
</gene>
<evidence type="ECO:0000259" key="1">
    <source>
        <dbReference type="Pfam" id="PF01702"/>
    </source>
</evidence>
<dbReference type="GO" id="GO:0006400">
    <property type="term" value="P:tRNA modification"/>
    <property type="evidence" value="ECO:0007669"/>
    <property type="project" value="InterPro"/>
</dbReference>
<dbReference type="NCBIfam" id="NF041059">
    <property type="entry name" value="DpdA"/>
    <property type="match status" value="1"/>
</dbReference>
<dbReference type="InterPro" id="IPR053537">
    <property type="entry name" value="DNA-guanine_TGase"/>
</dbReference>
<evidence type="ECO:0000313" key="3">
    <source>
        <dbReference type="Proteomes" id="UP000183018"/>
    </source>
</evidence>
<keyword evidence="3" id="KW-1185">Reference proteome</keyword>
<accession>A0A1I3GKL5</accession>
<proteinExistence type="predicted"/>
<feature type="domain" description="tRNA-guanine(15) transglycosylase-like" evidence="1">
    <location>
        <begin position="137"/>
        <end position="270"/>
    </location>
</feature>
<dbReference type="InterPro" id="IPR002616">
    <property type="entry name" value="tRNA_ribo_trans-like"/>
</dbReference>